<dbReference type="EMBL" id="CP041242">
    <property type="protein sequence ID" value="QDH69101.1"/>
    <property type="molecule type" value="Genomic_DNA"/>
</dbReference>
<keyword evidence="1" id="KW-0472">Membrane</keyword>
<keyword evidence="1" id="KW-0812">Transmembrane</keyword>
<evidence type="ECO:0000256" key="1">
    <source>
        <dbReference type="SAM" id="Phobius"/>
    </source>
</evidence>
<keyword evidence="1" id="KW-1133">Transmembrane helix</keyword>
<reference evidence="2 3" key="1">
    <citation type="submission" date="2019-06" db="EMBL/GenBank/DDBJ databases">
        <title>Lysobacter alkalisoli sp. nov. isolated from saline-alkali soil.</title>
        <authorList>
            <person name="Sun J.-Q."/>
            <person name="Xu L."/>
        </authorList>
    </citation>
    <scope>NUCLEOTIDE SEQUENCE [LARGE SCALE GENOMIC DNA]</scope>
    <source>
        <strain evidence="2 3">SJ-36</strain>
    </source>
</reference>
<dbReference type="RefSeq" id="WP_141622443.1">
    <property type="nucleotide sequence ID" value="NZ_CP041242.1"/>
</dbReference>
<dbReference type="AlphaFoldDB" id="A0A514BNY9"/>
<organism evidence="2 3">
    <name type="scientific">Marilutibacter alkalisoli</name>
    <dbReference type="NCBI Taxonomy" id="2591633"/>
    <lineage>
        <taxon>Bacteria</taxon>
        <taxon>Pseudomonadati</taxon>
        <taxon>Pseudomonadota</taxon>
        <taxon>Gammaproteobacteria</taxon>
        <taxon>Lysobacterales</taxon>
        <taxon>Lysobacteraceae</taxon>
        <taxon>Marilutibacter</taxon>
    </lineage>
</organism>
<sequence length="95" mass="10926">MWDLFKAELLRFRNWALAFLAVHLVLLGFMARTTDLAQLTWENYSIIGAVYVLAGLLFGMYQAGTYRRPNQWLNLLHRPVLRLRIVTALFGAGPC</sequence>
<keyword evidence="3" id="KW-1185">Reference proteome</keyword>
<gene>
    <name evidence="2" type="ORF">FKV23_02520</name>
</gene>
<evidence type="ECO:0000313" key="3">
    <source>
        <dbReference type="Proteomes" id="UP000317199"/>
    </source>
</evidence>
<dbReference type="OrthoDB" id="6398376at2"/>
<dbReference type="Proteomes" id="UP000317199">
    <property type="component" value="Chromosome"/>
</dbReference>
<proteinExistence type="predicted"/>
<name>A0A514BNY9_9GAMM</name>
<evidence type="ECO:0000313" key="2">
    <source>
        <dbReference type="EMBL" id="QDH69101.1"/>
    </source>
</evidence>
<accession>A0A514BNY9</accession>
<dbReference type="KEGG" id="lyj:FKV23_02520"/>
<feature type="transmembrane region" description="Helical" evidence="1">
    <location>
        <begin position="12"/>
        <end position="31"/>
    </location>
</feature>
<protein>
    <submittedName>
        <fullName evidence="2">Uncharacterized protein</fullName>
    </submittedName>
</protein>
<feature type="transmembrane region" description="Helical" evidence="1">
    <location>
        <begin position="43"/>
        <end position="61"/>
    </location>
</feature>